<dbReference type="STRING" id="755732.Fluta_3875"/>
<accession>F2IH27</accession>
<keyword evidence="2" id="KW-1185">Reference proteome</keyword>
<sequence>MATKITVKTIYHCSLERAFKTLMLCDVAKVHKSFGEHAQNDIE</sequence>
<name>F2IH27_FLUTR</name>
<dbReference type="RefSeq" id="WP_013688599.1">
    <property type="nucleotide sequence ID" value="NC_015321.1"/>
</dbReference>
<organism evidence="1 2">
    <name type="scientific">Fluviicola taffensis (strain DSM 16823 / NCIMB 13979 / RW262)</name>
    <dbReference type="NCBI Taxonomy" id="755732"/>
    <lineage>
        <taxon>Bacteria</taxon>
        <taxon>Pseudomonadati</taxon>
        <taxon>Bacteroidota</taxon>
        <taxon>Flavobacteriia</taxon>
        <taxon>Flavobacteriales</taxon>
        <taxon>Crocinitomicaceae</taxon>
        <taxon>Fluviicola</taxon>
    </lineage>
</organism>
<dbReference type="KEGG" id="fte:Fluta_3875"/>
<proteinExistence type="predicted"/>
<dbReference type="EMBL" id="CP002542">
    <property type="protein sequence ID" value="AEA45841.1"/>
    <property type="molecule type" value="Genomic_DNA"/>
</dbReference>
<gene>
    <name evidence="1" type="ordered locus">Fluta_3875</name>
</gene>
<reference evidence="1 2" key="1">
    <citation type="journal article" date="2011" name="Stand. Genomic Sci.">
        <title>Complete genome sequence of the gliding freshwater bacterium Fluviicola taffensis type strain (RW262).</title>
        <authorList>
            <person name="Woyke T."/>
            <person name="Chertkov O."/>
            <person name="Lapidus A."/>
            <person name="Nolan M."/>
            <person name="Lucas S."/>
            <person name="Del Rio T.G."/>
            <person name="Tice H."/>
            <person name="Cheng J.F."/>
            <person name="Tapia R."/>
            <person name="Han C."/>
            <person name="Goodwin L."/>
            <person name="Pitluck S."/>
            <person name="Liolios K."/>
            <person name="Pagani I."/>
            <person name="Ivanova N."/>
            <person name="Huntemann M."/>
            <person name="Mavromatis K."/>
            <person name="Mikhailova N."/>
            <person name="Pati A."/>
            <person name="Chen A."/>
            <person name="Palaniappan K."/>
            <person name="Land M."/>
            <person name="Hauser L."/>
            <person name="Brambilla E.M."/>
            <person name="Rohde M."/>
            <person name="Mwirichia R."/>
            <person name="Sikorski J."/>
            <person name="Tindall B.J."/>
            <person name="Goker M."/>
            <person name="Bristow J."/>
            <person name="Eisen J.A."/>
            <person name="Markowitz V."/>
            <person name="Hugenholtz P."/>
            <person name="Klenk H.P."/>
            <person name="Kyrpides N.C."/>
        </authorList>
    </citation>
    <scope>NUCLEOTIDE SEQUENCE [LARGE SCALE GENOMIC DNA]</scope>
    <source>
        <strain evidence="2">DSM 16823 / RW262 / RW262</strain>
    </source>
</reference>
<protein>
    <submittedName>
        <fullName evidence="1">Uncharacterized protein</fullName>
    </submittedName>
</protein>
<dbReference type="AlphaFoldDB" id="F2IH27"/>
<dbReference type="HOGENOM" id="CLU_3233945_0_0_10"/>
<evidence type="ECO:0000313" key="1">
    <source>
        <dbReference type="EMBL" id="AEA45841.1"/>
    </source>
</evidence>
<evidence type="ECO:0000313" key="2">
    <source>
        <dbReference type="Proteomes" id="UP000007463"/>
    </source>
</evidence>
<dbReference type="Proteomes" id="UP000007463">
    <property type="component" value="Chromosome"/>
</dbReference>
<reference evidence="2" key="2">
    <citation type="submission" date="2011-02" db="EMBL/GenBank/DDBJ databases">
        <title>The complete genome of Fluviicola taffensis DSM 16823.</title>
        <authorList>
            <consortium name="US DOE Joint Genome Institute (JGI-PGF)"/>
            <person name="Lucas S."/>
            <person name="Copeland A."/>
            <person name="Lapidus A."/>
            <person name="Bruce D."/>
            <person name="Goodwin L."/>
            <person name="Pitluck S."/>
            <person name="Kyrpides N."/>
            <person name="Mavromatis K."/>
            <person name="Ivanova N."/>
            <person name="Mikhailova N."/>
            <person name="Pagani I."/>
            <person name="Chertkov O."/>
            <person name="Detter J.C."/>
            <person name="Han C."/>
            <person name="Tapia R."/>
            <person name="Land M."/>
            <person name="Hauser L."/>
            <person name="Markowitz V."/>
            <person name="Cheng J.-F."/>
            <person name="Hugenholtz P."/>
            <person name="Woyke T."/>
            <person name="Wu D."/>
            <person name="Tindall B."/>
            <person name="Pomrenke H.G."/>
            <person name="Brambilla E."/>
            <person name="Klenk H.-P."/>
            <person name="Eisen J.A."/>
        </authorList>
    </citation>
    <scope>NUCLEOTIDE SEQUENCE [LARGE SCALE GENOMIC DNA]</scope>
    <source>
        <strain evidence="2">DSM 16823 / RW262 / RW262</strain>
    </source>
</reference>